<dbReference type="EMBL" id="MLQS01000015">
    <property type="protein sequence ID" value="OIJ20141.1"/>
    <property type="molecule type" value="Genomic_DNA"/>
</dbReference>
<gene>
    <name evidence="2" type="ORF">BKP45_10160</name>
</gene>
<dbReference type="AlphaFoldDB" id="A0A1S2M635"/>
<accession>A0A1S2M635</accession>
<feature type="transmembrane region" description="Helical" evidence="1">
    <location>
        <begin position="7"/>
        <end position="25"/>
    </location>
</feature>
<evidence type="ECO:0000313" key="2">
    <source>
        <dbReference type="EMBL" id="OIJ20141.1"/>
    </source>
</evidence>
<protein>
    <submittedName>
        <fullName evidence="2">Uncharacterized protein</fullName>
    </submittedName>
</protein>
<evidence type="ECO:0000256" key="1">
    <source>
        <dbReference type="SAM" id="Phobius"/>
    </source>
</evidence>
<keyword evidence="1" id="KW-0472">Membrane</keyword>
<keyword evidence="1" id="KW-1133">Transmembrane helix</keyword>
<reference evidence="2 3" key="1">
    <citation type="submission" date="2016-10" db="EMBL/GenBank/DDBJ databases">
        <title>Draft genome sequences of four alkaliphilic bacteria belonging to the Anaerobacillus genus.</title>
        <authorList>
            <person name="Bassil N.M."/>
            <person name="Lloyd J.R."/>
        </authorList>
    </citation>
    <scope>NUCLEOTIDE SEQUENCE [LARGE SCALE GENOMIC DNA]</scope>
    <source>
        <strain evidence="2 3">DSM 22531</strain>
    </source>
</reference>
<keyword evidence="1" id="KW-0812">Transmembrane</keyword>
<dbReference type="Proteomes" id="UP000180057">
    <property type="component" value="Unassembled WGS sequence"/>
</dbReference>
<organism evidence="2 3">
    <name type="scientific">Anaerobacillus alkalidiazotrophicus</name>
    <dbReference type="NCBI Taxonomy" id="472963"/>
    <lineage>
        <taxon>Bacteria</taxon>
        <taxon>Bacillati</taxon>
        <taxon>Bacillota</taxon>
        <taxon>Bacilli</taxon>
        <taxon>Bacillales</taxon>
        <taxon>Bacillaceae</taxon>
        <taxon>Anaerobacillus</taxon>
    </lineage>
</organism>
<sequence length="75" mass="8921">MKRVFMIVTLNTTILFLITFIYLKFNGYDVFTAVENPSKKILIRHYFMSVSIIFLLFTSFTLSFLIITRQKTKNQ</sequence>
<name>A0A1S2M635_9BACI</name>
<evidence type="ECO:0000313" key="3">
    <source>
        <dbReference type="Proteomes" id="UP000180057"/>
    </source>
</evidence>
<proteinExistence type="predicted"/>
<feature type="transmembrane region" description="Helical" evidence="1">
    <location>
        <begin position="45"/>
        <end position="67"/>
    </location>
</feature>
<comment type="caution">
    <text evidence="2">The sequence shown here is derived from an EMBL/GenBank/DDBJ whole genome shotgun (WGS) entry which is preliminary data.</text>
</comment>
<keyword evidence="3" id="KW-1185">Reference proteome</keyword>